<feature type="signal peptide" evidence="1">
    <location>
        <begin position="1"/>
        <end position="22"/>
    </location>
</feature>
<name>A0A9W8JD13_9AGAR</name>
<proteinExistence type="predicted"/>
<evidence type="ECO:0008006" key="4">
    <source>
        <dbReference type="Google" id="ProtNLM"/>
    </source>
</evidence>
<feature type="chain" id="PRO_5040959581" description="DUF3244 domain-containing protein" evidence="1">
    <location>
        <begin position="23"/>
        <end position="130"/>
    </location>
</feature>
<comment type="caution">
    <text evidence="2">The sequence shown here is derived from an EMBL/GenBank/DDBJ whole genome shotgun (WGS) entry which is preliminary data.</text>
</comment>
<reference evidence="2" key="1">
    <citation type="submission" date="2022-06" db="EMBL/GenBank/DDBJ databases">
        <title>Genome Sequence of Candolleomyces eurysporus.</title>
        <authorList>
            <person name="Buettner E."/>
        </authorList>
    </citation>
    <scope>NUCLEOTIDE SEQUENCE</scope>
    <source>
        <strain evidence="2">VTCC 930004</strain>
    </source>
</reference>
<accession>A0A9W8JD13</accession>
<organism evidence="2 3">
    <name type="scientific">Candolleomyces eurysporus</name>
    <dbReference type="NCBI Taxonomy" id="2828524"/>
    <lineage>
        <taxon>Eukaryota</taxon>
        <taxon>Fungi</taxon>
        <taxon>Dikarya</taxon>
        <taxon>Basidiomycota</taxon>
        <taxon>Agaricomycotina</taxon>
        <taxon>Agaricomycetes</taxon>
        <taxon>Agaricomycetidae</taxon>
        <taxon>Agaricales</taxon>
        <taxon>Agaricineae</taxon>
        <taxon>Psathyrellaceae</taxon>
        <taxon>Candolleomyces</taxon>
    </lineage>
</organism>
<evidence type="ECO:0000313" key="3">
    <source>
        <dbReference type="Proteomes" id="UP001140091"/>
    </source>
</evidence>
<keyword evidence="3" id="KW-1185">Reference proteome</keyword>
<dbReference type="OrthoDB" id="2317741at2759"/>
<keyword evidence="1" id="KW-0732">Signal</keyword>
<gene>
    <name evidence="2" type="ORF">H1R20_g4476</name>
</gene>
<evidence type="ECO:0000256" key="1">
    <source>
        <dbReference type="SAM" id="SignalP"/>
    </source>
</evidence>
<dbReference type="Proteomes" id="UP001140091">
    <property type="component" value="Unassembled WGS sequence"/>
</dbReference>
<feature type="non-terminal residue" evidence="2">
    <location>
        <position position="130"/>
    </location>
</feature>
<dbReference type="AlphaFoldDB" id="A0A9W8JD13"/>
<dbReference type="EMBL" id="JANBPK010000767">
    <property type="protein sequence ID" value="KAJ2932626.1"/>
    <property type="molecule type" value="Genomic_DNA"/>
</dbReference>
<sequence>MRFSITSFFFTILAIFSTLALAAPISEKRDVFVPPVLEPAAGAIWQKGSTETVVWDVSNPPAQITNQIGTIYLRSVERGIILLDEPLATGFDILIGQKEVTVPTDLPAGEYQAVVFGDSGNWGPVFNIVD</sequence>
<protein>
    <recommendedName>
        <fullName evidence="4">DUF3244 domain-containing protein</fullName>
    </recommendedName>
</protein>
<evidence type="ECO:0000313" key="2">
    <source>
        <dbReference type="EMBL" id="KAJ2932626.1"/>
    </source>
</evidence>